<proteinExistence type="predicted"/>
<feature type="transmembrane region" description="Helical" evidence="1">
    <location>
        <begin position="641"/>
        <end position="663"/>
    </location>
</feature>
<dbReference type="Pfam" id="PF00931">
    <property type="entry name" value="NB-ARC"/>
    <property type="match status" value="1"/>
</dbReference>
<evidence type="ECO:0000259" key="2">
    <source>
        <dbReference type="Pfam" id="PF00931"/>
    </source>
</evidence>
<dbReference type="AlphaFoldDB" id="A0A261XUI2"/>
<gene>
    <name evidence="3" type="ORF">BZG36_05096</name>
</gene>
<accession>A0A261XUI2</accession>
<keyword evidence="1" id="KW-0472">Membrane</keyword>
<dbReference type="PANTHER" id="PTHR36459">
    <property type="entry name" value="ORF"/>
    <property type="match status" value="1"/>
</dbReference>
<dbReference type="InterPro" id="IPR002182">
    <property type="entry name" value="NB-ARC"/>
</dbReference>
<comment type="caution">
    <text evidence="3">The sequence shown here is derived from an EMBL/GenBank/DDBJ whole genome shotgun (WGS) entry which is preliminary data.</text>
</comment>
<dbReference type="Proteomes" id="UP000242875">
    <property type="component" value="Unassembled WGS sequence"/>
</dbReference>
<evidence type="ECO:0000313" key="3">
    <source>
        <dbReference type="EMBL" id="OZJ01904.1"/>
    </source>
</evidence>
<keyword evidence="4" id="KW-1185">Reference proteome</keyword>
<keyword evidence="1" id="KW-1133">Transmembrane helix</keyword>
<dbReference type="GO" id="GO:0043531">
    <property type="term" value="F:ADP binding"/>
    <property type="evidence" value="ECO:0007669"/>
    <property type="project" value="InterPro"/>
</dbReference>
<dbReference type="InterPro" id="IPR027417">
    <property type="entry name" value="P-loop_NTPase"/>
</dbReference>
<protein>
    <recommendedName>
        <fullName evidence="2">NB-ARC domain-containing protein</fullName>
    </recommendedName>
</protein>
<organism evidence="3 4">
    <name type="scientific">Bifiguratus adelaidae</name>
    <dbReference type="NCBI Taxonomy" id="1938954"/>
    <lineage>
        <taxon>Eukaryota</taxon>
        <taxon>Fungi</taxon>
        <taxon>Fungi incertae sedis</taxon>
        <taxon>Mucoromycota</taxon>
        <taxon>Mucoromycotina</taxon>
        <taxon>Endogonomycetes</taxon>
        <taxon>Endogonales</taxon>
        <taxon>Endogonales incertae sedis</taxon>
        <taxon>Bifiguratus</taxon>
    </lineage>
</organism>
<name>A0A261XUI2_9FUNG</name>
<keyword evidence="1" id="KW-0812">Transmembrane</keyword>
<evidence type="ECO:0000313" key="4">
    <source>
        <dbReference type="Proteomes" id="UP000242875"/>
    </source>
</evidence>
<evidence type="ECO:0000256" key="1">
    <source>
        <dbReference type="SAM" id="Phobius"/>
    </source>
</evidence>
<dbReference type="Gene3D" id="3.40.50.300">
    <property type="entry name" value="P-loop containing nucleotide triphosphate hydrolases"/>
    <property type="match status" value="1"/>
</dbReference>
<reference evidence="3 4" key="1">
    <citation type="journal article" date="2017" name="Mycologia">
        <title>Bifiguratus adelaidae, gen. et sp. nov., a new member of Mucoromycotina in endophytic and soil-dwelling habitats.</title>
        <authorList>
            <person name="Torres-Cruz T.J."/>
            <person name="Billingsley Tobias T.L."/>
            <person name="Almatruk M."/>
            <person name="Hesse C."/>
            <person name="Kuske C.R."/>
            <person name="Desiro A."/>
            <person name="Benucci G.M."/>
            <person name="Bonito G."/>
            <person name="Stajich J.E."/>
            <person name="Dunlap C."/>
            <person name="Arnold A.E."/>
            <person name="Porras-Alfaro A."/>
        </authorList>
    </citation>
    <scope>NUCLEOTIDE SEQUENCE [LARGE SCALE GENOMIC DNA]</scope>
    <source>
        <strain evidence="3 4">AZ0501</strain>
    </source>
</reference>
<feature type="domain" description="NB-ARC" evidence="2">
    <location>
        <begin position="314"/>
        <end position="438"/>
    </location>
</feature>
<sequence>MSQAHILGNLIYRNSEHSWTLDVGGIDTARREAVDAINNHFELHDVNYVVPFISSTQAGSESQGFKIDRILNPLLQRVTRCTSASHSAFILLGTASYFLDTAASIQEIKIDQKTRLTALAQNRVRAIPIVCDGIELDSDALFERLAGGDCDPLSLRQLLKRLQMPIVILFVSADARDQDRLRLLEERRTIERALRTTQHRDAFRVADLPSCRVRDLSAGIQEHSPTILHFSGHGNTNGLGFEDEDGNLQLVEPSALASILGLAKADLGLEGVVLSACYSEAQTKSVAEAVGNVIAMEDVQYITSPNSGDIIGTRGGQGKSQLALEYCRRSKEVEKYRGIFWINASSATTASREFETIATKINTPPKKALTDTKSKIEFVKETLESWKEKWLMVFDNYDQPYAFTRIKDFMPSGGRGAILFTSRHEDTASLGRSIKHERTEETIAEGKKIVWMLGCLALAIDQAAAYISFPPLPLSLFPDRYEKKTKRMLEHTPEVWDYRDYRKIIGDGEQETSLSVFTTWEMSFEQIGPNDEKRRFSFIGDVECERRTMIRFIICYIHMLQAKHELQGKPWKVVVQRAKEDNSFMTRLLAKLNDPQSKAFQPTVFTEWDQPDRRIPESLNRHLLQPYILWAQGVVRRPTDVVFLTHILLYFATSLPSAIYLYYNFTWLHGLFHWMMQWQFCGPFTLMLHNHIHNNGVLAKK</sequence>
<dbReference type="EMBL" id="MVBO01000219">
    <property type="protein sequence ID" value="OZJ01904.1"/>
    <property type="molecule type" value="Genomic_DNA"/>
</dbReference>
<dbReference type="SUPFAM" id="SSF52540">
    <property type="entry name" value="P-loop containing nucleoside triphosphate hydrolases"/>
    <property type="match status" value="1"/>
</dbReference>
<dbReference type="OrthoDB" id="626167at2759"/>
<dbReference type="PANTHER" id="PTHR36459:SF1">
    <property type="entry name" value="FATTY ACID DESATURASE DOMAIN-CONTAINING PROTEIN-RELATED"/>
    <property type="match status" value="1"/>
</dbReference>